<sequence>VTGSGTVAGTSVKVSLRLYPSSIFPIPSHAAVSGSDSDVLGLEFDVVEVSSGDEGSRSPASPSSVDAEEKIVDVIVDSPAQEVPSSQPSGRVLSLTPGSGPVIRPSSEASPAAGPIPVSGQALLQTPSDTSAAPRTHSRPGVVIVSIFAPGFDPCSTIPSTDIPVPVHGVQLIVRSSAKLPQ</sequence>
<dbReference type="OrthoDB" id="137003at2759"/>
<evidence type="ECO:0000256" key="1">
    <source>
        <dbReference type="SAM" id="MobiDB-lite"/>
    </source>
</evidence>
<gene>
    <name evidence="2" type="ORF">JG687_00014993</name>
</gene>
<organism evidence="2 3">
    <name type="scientific">Phytophthora cactorum</name>
    <dbReference type="NCBI Taxonomy" id="29920"/>
    <lineage>
        <taxon>Eukaryota</taxon>
        <taxon>Sar</taxon>
        <taxon>Stramenopiles</taxon>
        <taxon>Oomycota</taxon>
        <taxon>Peronosporomycetes</taxon>
        <taxon>Peronosporales</taxon>
        <taxon>Peronosporaceae</taxon>
        <taxon>Phytophthora</taxon>
    </lineage>
</organism>
<evidence type="ECO:0000313" key="3">
    <source>
        <dbReference type="Proteomes" id="UP000688947"/>
    </source>
</evidence>
<feature type="region of interest" description="Disordered" evidence="1">
    <location>
        <begin position="49"/>
        <end position="68"/>
    </location>
</feature>
<evidence type="ECO:0000313" key="2">
    <source>
        <dbReference type="EMBL" id="KAG6949261.1"/>
    </source>
</evidence>
<dbReference type="Proteomes" id="UP000688947">
    <property type="component" value="Unassembled WGS sequence"/>
</dbReference>
<accession>A0A8T1TW64</accession>
<protein>
    <submittedName>
        <fullName evidence="2">Uncharacterized protein</fullName>
    </submittedName>
</protein>
<dbReference type="EMBL" id="JAENGZ010001274">
    <property type="protein sequence ID" value="KAG6949261.1"/>
    <property type="molecule type" value="Genomic_DNA"/>
</dbReference>
<proteinExistence type="predicted"/>
<feature type="region of interest" description="Disordered" evidence="1">
    <location>
        <begin position="79"/>
        <end position="137"/>
    </location>
</feature>
<reference evidence="2" key="1">
    <citation type="submission" date="2021-01" db="EMBL/GenBank/DDBJ databases">
        <title>Phytophthora aleatoria, a newly-described species from Pinus radiata is distinct from Phytophthora cactorum isolates based on comparative genomics.</title>
        <authorList>
            <person name="Mcdougal R."/>
            <person name="Panda P."/>
            <person name="Williams N."/>
            <person name="Studholme D.J."/>
        </authorList>
    </citation>
    <scope>NUCLEOTIDE SEQUENCE</scope>
    <source>
        <strain evidence="2">NZFS 3830</strain>
    </source>
</reference>
<feature type="compositionally biased region" description="Polar residues" evidence="1">
    <location>
        <begin position="122"/>
        <end position="133"/>
    </location>
</feature>
<name>A0A8T1TW64_9STRA</name>
<feature type="non-terminal residue" evidence="2">
    <location>
        <position position="182"/>
    </location>
</feature>
<comment type="caution">
    <text evidence="2">The sequence shown here is derived from an EMBL/GenBank/DDBJ whole genome shotgun (WGS) entry which is preliminary data.</text>
</comment>
<dbReference type="AlphaFoldDB" id="A0A8T1TW64"/>